<evidence type="ECO:0000256" key="2">
    <source>
        <dbReference type="ARBA" id="ARBA00022723"/>
    </source>
</evidence>
<keyword evidence="1" id="KW-0001">2Fe-2S</keyword>
<evidence type="ECO:0000256" key="4">
    <source>
        <dbReference type="ARBA" id="ARBA00023014"/>
    </source>
</evidence>
<dbReference type="Pfam" id="PF00355">
    <property type="entry name" value="Rieske"/>
    <property type="match status" value="1"/>
</dbReference>
<dbReference type="PROSITE" id="PS51296">
    <property type="entry name" value="RIESKE"/>
    <property type="match status" value="1"/>
</dbReference>
<evidence type="ECO:0000313" key="7">
    <source>
        <dbReference type="Proteomes" id="UP001595821"/>
    </source>
</evidence>
<evidence type="ECO:0000313" key="6">
    <source>
        <dbReference type="EMBL" id="MFC4246724.1"/>
    </source>
</evidence>
<dbReference type="AlphaFoldDB" id="A0ABD5NXB4"/>
<gene>
    <name evidence="6" type="ORF">ACFOZ7_06895</name>
</gene>
<dbReference type="GO" id="GO:0046872">
    <property type="term" value="F:metal ion binding"/>
    <property type="evidence" value="ECO:0007669"/>
    <property type="project" value="UniProtKB-KW"/>
</dbReference>
<accession>A0ABD5NXB4</accession>
<evidence type="ECO:0000256" key="3">
    <source>
        <dbReference type="ARBA" id="ARBA00023004"/>
    </source>
</evidence>
<dbReference type="InterPro" id="IPR036922">
    <property type="entry name" value="Rieske_2Fe-2S_sf"/>
</dbReference>
<dbReference type="EMBL" id="JBHSDJ010000016">
    <property type="protein sequence ID" value="MFC4246724.1"/>
    <property type="molecule type" value="Genomic_DNA"/>
</dbReference>
<dbReference type="RefSeq" id="WP_246966321.1">
    <property type="nucleotide sequence ID" value="NZ_CP095397.1"/>
</dbReference>
<reference evidence="6 7" key="1">
    <citation type="journal article" date="2014" name="Int. J. Syst. Evol. Microbiol.">
        <title>Complete genome sequence of Corynebacterium casei LMG S-19264T (=DSM 44701T), isolated from a smear-ripened cheese.</title>
        <authorList>
            <consortium name="US DOE Joint Genome Institute (JGI-PGF)"/>
            <person name="Walter F."/>
            <person name="Albersmeier A."/>
            <person name="Kalinowski J."/>
            <person name="Ruckert C."/>
        </authorList>
    </citation>
    <scope>NUCLEOTIDE SEQUENCE [LARGE SCALE GENOMIC DNA]</scope>
    <source>
        <strain evidence="6 7">IBRC-M 10912</strain>
    </source>
</reference>
<dbReference type="PANTHER" id="PTHR40261">
    <property type="match status" value="1"/>
</dbReference>
<dbReference type="GO" id="GO:0051537">
    <property type="term" value="F:2 iron, 2 sulfur cluster binding"/>
    <property type="evidence" value="ECO:0007669"/>
    <property type="project" value="UniProtKB-KW"/>
</dbReference>
<dbReference type="InterPro" id="IPR017941">
    <property type="entry name" value="Rieske_2Fe-2S"/>
</dbReference>
<dbReference type="Proteomes" id="UP001595821">
    <property type="component" value="Unassembled WGS sequence"/>
</dbReference>
<dbReference type="SUPFAM" id="SSF50022">
    <property type="entry name" value="ISP domain"/>
    <property type="match status" value="1"/>
</dbReference>
<sequence>MDDDRITDLEAVPDDTTHLFRVRDDETDEVREAILVRQNGDVAGWLNYCQHFTHIHLDKGSGAPMRNGEIVCENHGAYFESDTGLCTYGPCEGAYLPDVEVTVDDGEVYLTDDDYEFVGPGPIEKDDLDRVSKSNVEF</sequence>
<keyword evidence="3" id="KW-0408">Iron</keyword>
<dbReference type="PANTHER" id="PTHR40261:SF1">
    <property type="entry name" value="RIESKE DOMAIN-CONTAINING PROTEIN"/>
    <property type="match status" value="1"/>
</dbReference>
<keyword evidence="4" id="KW-0411">Iron-sulfur</keyword>
<name>A0ABD5NXB4_9EURY</name>
<dbReference type="GeneID" id="71854232"/>
<keyword evidence="2" id="KW-0479">Metal-binding</keyword>
<proteinExistence type="predicted"/>
<evidence type="ECO:0000256" key="1">
    <source>
        <dbReference type="ARBA" id="ARBA00022714"/>
    </source>
</evidence>
<organism evidence="6 7">
    <name type="scientific">Natribaculum luteum</name>
    <dbReference type="NCBI Taxonomy" id="1586232"/>
    <lineage>
        <taxon>Archaea</taxon>
        <taxon>Methanobacteriati</taxon>
        <taxon>Methanobacteriota</taxon>
        <taxon>Stenosarchaea group</taxon>
        <taxon>Halobacteria</taxon>
        <taxon>Halobacteriales</taxon>
        <taxon>Natrialbaceae</taxon>
        <taxon>Natribaculum</taxon>
    </lineage>
</organism>
<dbReference type="Gene3D" id="2.102.10.10">
    <property type="entry name" value="Rieske [2Fe-2S] iron-sulphur domain"/>
    <property type="match status" value="1"/>
</dbReference>
<evidence type="ECO:0000259" key="5">
    <source>
        <dbReference type="PROSITE" id="PS51296"/>
    </source>
</evidence>
<protein>
    <submittedName>
        <fullName evidence="6">Rieske (2Fe-2S) protein</fullName>
    </submittedName>
</protein>
<feature type="domain" description="Rieske" evidence="5">
    <location>
        <begin position="33"/>
        <end position="110"/>
    </location>
</feature>
<comment type="caution">
    <text evidence="6">The sequence shown here is derived from an EMBL/GenBank/DDBJ whole genome shotgun (WGS) entry which is preliminary data.</text>
</comment>